<reference evidence="3" key="1">
    <citation type="journal article" date="2016" name="Genome Announc.">
        <title>Genome sequence of Ustilaginoidea virens IPU010, a rice pathogenic fungus causing false smut.</title>
        <authorList>
            <person name="Kumagai T."/>
            <person name="Ishii T."/>
            <person name="Terai G."/>
            <person name="Umemura M."/>
            <person name="Machida M."/>
            <person name="Asai K."/>
        </authorList>
    </citation>
    <scope>NUCLEOTIDE SEQUENCE [LARGE SCALE GENOMIC DNA]</scope>
    <source>
        <strain evidence="3">IPU010</strain>
    </source>
</reference>
<proteinExistence type="predicted"/>
<dbReference type="Pfam" id="PF07247">
    <property type="entry name" value="AATase"/>
    <property type="match status" value="1"/>
</dbReference>
<feature type="domain" description="UBC core" evidence="1">
    <location>
        <begin position="482"/>
        <end position="533"/>
    </location>
</feature>
<evidence type="ECO:0000313" key="3">
    <source>
        <dbReference type="Proteomes" id="UP000054053"/>
    </source>
</evidence>
<dbReference type="InterPro" id="IPR016135">
    <property type="entry name" value="UBQ-conjugating_enzyme/RWD"/>
</dbReference>
<evidence type="ECO:0000313" key="2">
    <source>
        <dbReference type="EMBL" id="GAO19838.1"/>
    </source>
</evidence>
<dbReference type="PANTHER" id="PTHR28037:SF1">
    <property type="entry name" value="ALCOHOL O-ACETYLTRANSFERASE 1-RELATED"/>
    <property type="match status" value="1"/>
</dbReference>
<evidence type="ECO:0000259" key="1">
    <source>
        <dbReference type="Pfam" id="PF00179"/>
    </source>
</evidence>
<comment type="caution">
    <text evidence="2">The sequence shown here is derived from an EMBL/GenBank/DDBJ whole genome shotgun (WGS) entry which is preliminary data.</text>
</comment>
<protein>
    <recommendedName>
        <fullName evidence="1">UBC core domain-containing protein</fullName>
    </recommendedName>
</protein>
<name>A0A1B5L834_USTVR</name>
<accession>A0A1B5L834</accession>
<dbReference type="AlphaFoldDB" id="A0A1B5L834"/>
<dbReference type="InterPro" id="IPR000608">
    <property type="entry name" value="UBC"/>
</dbReference>
<sequence>MLQVGILHEDTNRARFCQLAELDLAEHVSFATLDCQSLRQYNDQLDAQQGWHHDQVWPDLAHRQPWRIAVVEPGAAAAAAAAAGGGGGGEGAVPQDIVFSYHHSLLDGTSGRLFHEHLVEELNQELQTRQGAGAADAVADPAPPATVVALPRQAPKLPEPQESMIGFSFSPVFLAKVLWNELAPAMLRAAKVIPWHAKPMDLALPYVTLTKPLDVPWPVAARLVKACREHGTSVTGLTHALTLASLAARLPAQEATSFAASTPIGLRPLLPGRGANPGAKDLLRVLVTSHAHEFSAALTAEVRRAASSPALDRAIWKVARRVKGELVDRLAAFPRNDVVGLMKYNSDWLGFFKKKHGQPREVSWEVSNIGVLRNQGGGGGGRGESAAAASPGFTVSRVYFTNGAMVTGAPVGLGVASAPGGCLTIALSWQEGVVSGELMKGLADDLAGPQQRQLPPRKVRWKQPHLQAQYPPPPPGYGVHKPENWKPSTRIAAVLLALRDLLVEPQPDDPLEDAIAHEYKSDRAAWEKNVRAQVGKYAMAEPVFPAVAT</sequence>
<dbReference type="Pfam" id="PF00179">
    <property type="entry name" value="UQ_con"/>
    <property type="match status" value="1"/>
</dbReference>
<dbReference type="EMBL" id="BBTG02000041">
    <property type="protein sequence ID" value="GAO19838.1"/>
    <property type="molecule type" value="Genomic_DNA"/>
</dbReference>
<dbReference type="InterPro" id="IPR052058">
    <property type="entry name" value="Alcohol_O-acetyltransferase"/>
</dbReference>
<gene>
    <name evidence="2" type="ORF">UVI_02052920</name>
</gene>
<dbReference type="GO" id="GO:0008080">
    <property type="term" value="F:N-acetyltransferase activity"/>
    <property type="evidence" value="ECO:0007669"/>
    <property type="project" value="TreeGrafter"/>
</dbReference>
<dbReference type="SUPFAM" id="SSF54495">
    <property type="entry name" value="UBC-like"/>
    <property type="match status" value="1"/>
</dbReference>
<organism evidence="2 3">
    <name type="scientific">Ustilaginoidea virens</name>
    <name type="common">Rice false smut fungus</name>
    <name type="synonym">Villosiclava virens</name>
    <dbReference type="NCBI Taxonomy" id="1159556"/>
    <lineage>
        <taxon>Eukaryota</taxon>
        <taxon>Fungi</taxon>
        <taxon>Dikarya</taxon>
        <taxon>Ascomycota</taxon>
        <taxon>Pezizomycotina</taxon>
        <taxon>Sordariomycetes</taxon>
        <taxon>Hypocreomycetidae</taxon>
        <taxon>Hypocreales</taxon>
        <taxon>Clavicipitaceae</taxon>
        <taxon>Ustilaginoidea</taxon>
    </lineage>
</organism>
<dbReference type="PANTHER" id="PTHR28037">
    <property type="entry name" value="ALCOHOL O-ACETYLTRANSFERASE 1-RELATED"/>
    <property type="match status" value="1"/>
</dbReference>
<dbReference type="Gene3D" id="3.10.110.10">
    <property type="entry name" value="Ubiquitin Conjugating Enzyme"/>
    <property type="match status" value="1"/>
</dbReference>
<dbReference type="InterPro" id="IPR010828">
    <property type="entry name" value="Atf2/Sli1-like"/>
</dbReference>
<dbReference type="Proteomes" id="UP000054053">
    <property type="component" value="Unassembled WGS sequence"/>
</dbReference>